<evidence type="ECO:0000256" key="3">
    <source>
        <dbReference type="ARBA" id="ARBA00022729"/>
    </source>
</evidence>
<sequence>MRLRALLTTAALLAASACGATPDAPAKTTLTWWDHYDSGAADQAVTALIARYQGAHPDVEVKRTAIPPAEFRAKLDQAAASGAFPDVVAVDSPDLPRLVAQNAVADLTDRFQGWAVGEALLEPVRESARHGGRFYGVPLRSETLALVYDREVLAGAAPPRTWDDLRATAKALTRDGRAGLCFAGLPEEDLTSTFLAFLWQAGGDLDTVDDEAGVEALAFVDELVNVDRSVPAAALGWDNAQVAREFAAGRCAMMVNGPRVVQVLNQAGMNWSVTALPSGAGGSASPLGGETWVIGKGSRHADAAWELLKSLAENRDNITEFGAGLGALPNRGDTVQDLAWQWDPNVAAFAAQMPEARPRNGYGTKYPQVSEAVWTMVQQVLKGDREPEEAAAEARAKIEPLLRER</sequence>
<feature type="compositionally biased region" description="Basic and acidic residues" evidence="4">
    <location>
        <begin position="392"/>
        <end position="405"/>
    </location>
</feature>
<accession>A0A918AUD2</accession>
<dbReference type="Pfam" id="PF13416">
    <property type="entry name" value="SBP_bac_8"/>
    <property type="match status" value="1"/>
</dbReference>
<dbReference type="EMBL" id="BMRG01000012">
    <property type="protein sequence ID" value="GGP72103.1"/>
    <property type="molecule type" value="Genomic_DNA"/>
</dbReference>
<dbReference type="RefSeq" id="WP_189225913.1">
    <property type="nucleotide sequence ID" value="NZ_BMRG01000012.1"/>
</dbReference>
<evidence type="ECO:0000313" key="7">
    <source>
        <dbReference type="Proteomes" id="UP000639606"/>
    </source>
</evidence>
<evidence type="ECO:0000256" key="5">
    <source>
        <dbReference type="SAM" id="SignalP"/>
    </source>
</evidence>
<dbReference type="SUPFAM" id="SSF53850">
    <property type="entry name" value="Periplasmic binding protein-like II"/>
    <property type="match status" value="1"/>
</dbReference>
<evidence type="ECO:0000313" key="6">
    <source>
        <dbReference type="EMBL" id="GGP72103.1"/>
    </source>
</evidence>
<dbReference type="GO" id="GO:1901982">
    <property type="term" value="F:maltose binding"/>
    <property type="evidence" value="ECO:0007669"/>
    <property type="project" value="TreeGrafter"/>
</dbReference>
<keyword evidence="2" id="KW-0813">Transport</keyword>
<dbReference type="GO" id="GO:0055052">
    <property type="term" value="C:ATP-binding cassette (ABC) transporter complex, substrate-binding subunit-containing"/>
    <property type="evidence" value="ECO:0007669"/>
    <property type="project" value="TreeGrafter"/>
</dbReference>
<dbReference type="GO" id="GO:0015768">
    <property type="term" value="P:maltose transport"/>
    <property type="evidence" value="ECO:0007669"/>
    <property type="project" value="TreeGrafter"/>
</dbReference>
<dbReference type="PANTHER" id="PTHR30061:SF50">
    <property type="entry name" value="MALTOSE_MALTODEXTRIN-BINDING PERIPLASMIC PROTEIN"/>
    <property type="match status" value="1"/>
</dbReference>
<evidence type="ECO:0000256" key="2">
    <source>
        <dbReference type="ARBA" id="ARBA00022448"/>
    </source>
</evidence>
<protein>
    <submittedName>
        <fullName evidence="6">Sugar ABC transporter substrate-binding protein</fullName>
    </submittedName>
</protein>
<reference evidence="6" key="2">
    <citation type="submission" date="2020-09" db="EMBL/GenBank/DDBJ databases">
        <authorList>
            <person name="Sun Q."/>
            <person name="Ohkuma M."/>
        </authorList>
    </citation>
    <scope>NUCLEOTIDE SEQUENCE</scope>
    <source>
        <strain evidence="6">JCM 3313</strain>
    </source>
</reference>
<reference evidence="6" key="1">
    <citation type="journal article" date="2014" name="Int. J. Syst. Evol. Microbiol.">
        <title>Complete genome sequence of Corynebacterium casei LMG S-19264T (=DSM 44701T), isolated from a smear-ripened cheese.</title>
        <authorList>
            <consortium name="US DOE Joint Genome Institute (JGI-PGF)"/>
            <person name="Walter F."/>
            <person name="Albersmeier A."/>
            <person name="Kalinowski J."/>
            <person name="Ruckert C."/>
        </authorList>
    </citation>
    <scope>NUCLEOTIDE SEQUENCE</scope>
    <source>
        <strain evidence="6">JCM 3313</strain>
    </source>
</reference>
<evidence type="ECO:0000256" key="4">
    <source>
        <dbReference type="SAM" id="MobiDB-lite"/>
    </source>
</evidence>
<dbReference type="PANTHER" id="PTHR30061">
    <property type="entry name" value="MALTOSE-BINDING PERIPLASMIC PROTEIN"/>
    <property type="match status" value="1"/>
</dbReference>
<gene>
    <name evidence="6" type="ORF">GCM10010185_51870</name>
</gene>
<keyword evidence="7" id="KW-1185">Reference proteome</keyword>
<feature type="chain" id="PRO_5039358333" evidence="5">
    <location>
        <begin position="21"/>
        <end position="405"/>
    </location>
</feature>
<proteinExistence type="inferred from homology"/>
<dbReference type="AlphaFoldDB" id="A0A918AUD2"/>
<dbReference type="Gene3D" id="3.40.190.10">
    <property type="entry name" value="Periplasmic binding protein-like II"/>
    <property type="match status" value="1"/>
</dbReference>
<dbReference type="GO" id="GO:0042956">
    <property type="term" value="P:maltodextrin transmembrane transport"/>
    <property type="evidence" value="ECO:0007669"/>
    <property type="project" value="TreeGrafter"/>
</dbReference>
<keyword evidence="3 5" id="KW-0732">Signal</keyword>
<dbReference type="CDD" id="cd13585">
    <property type="entry name" value="PBP2_TMBP_like"/>
    <property type="match status" value="1"/>
</dbReference>
<dbReference type="InterPro" id="IPR006059">
    <property type="entry name" value="SBP"/>
</dbReference>
<comment type="similarity">
    <text evidence="1">Belongs to the bacterial solute-binding protein 1 family.</text>
</comment>
<dbReference type="Proteomes" id="UP000639606">
    <property type="component" value="Unassembled WGS sequence"/>
</dbReference>
<name>A0A918AUD2_9PSEU</name>
<comment type="caution">
    <text evidence="6">The sequence shown here is derived from an EMBL/GenBank/DDBJ whole genome shotgun (WGS) entry which is preliminary data.</text>
</comment>
<organism evidence="6 7">
    <name type="scientific">Saccharothrix coeruleofusca</name>
    <dbReference type="NCBI Taxonomy" id="33919"/>
    <lineage>
        <taxon>Bacteria</taxon>
        <taxon>Bacillati</taxon>
        <taxon>Actinomycetota</taxon>
        <taxon>Actinomycetes</taxon>
        <taxon>Pseudonocardiales</taxon>
        <taxon>Pseudonocardiaceae</taxon>
        <taxon>Saccharothrix</taxon>
    </lineage>
</organism>
<dbReference type="PROSITE" id="PS51257">
    <property type="entry name" value="PROKAR_LIPOPROTEIN"/>
    <property type="match status" value="1"/>
</dbReference>
<evidence type="ECO:0000256" key="1">
    <source>
        <dbReference type="ARBA" id="ARBA00008520"/>
    </source>
</evidence>
<feature type="region of interest" description="Disordered" evidence="4">
    <location>
        <begin position="384"/>
        <end position="405"/>
    </location>
</feature>
<feature type="signal peptide" evidence="5">
    <location>
        <begin position="1"/>
        <end position="20"/>
    </location>
</feature>